<keyword evidence="1" id="KW-0812">Transmembrane</keyword>
<proteinExistence type="predicted"/>
<dbReference type="Proteomes" id="UP000179113">
    <property type="component" value="Unassembled WGS sequence"/>
</dbReference>
<keyword evidence="1" id="KW-1133">Transmembrane helix</keyword>
<comment type="caution">
    <text evidence="2">The sequence shown here is derived from an EMBL/GenBank/DDBJ whole genome shotgun (WGS) entry which is preliminary data.</text>
</comment>
<feature type="transmembrane region" description="Helical" evidence="1">
    <location>
        <begin position="40"/>
        <end position="60"/>
    </location>
</feature>
<keyword evidence="1" id="KW-0472">Membrane</keyword>
<reference evidence="2 3" key="1">
    <citation type="journal article" date="2016" name="Nat. Commun.">
        <title>Thousands of microbial genomes shed light on interconnected biogeochemical processes in an aquifer system.</title>
        <authorList>
            <person name="Anantharaman K."/>
            <person name="Brown C.T."/>
            <person name="Hug L.A."/>
            <person name="Sharon I."/>
            <person name="Castelle C.J."/>
            <person name="Probst A.J."/>
            <person name="Thomas B.C."/>
            <person name="Singh A."/>
            <person name="Wilkins M.J."/>
            <person name="Karaoz U."/>
            <person name="Brodie E.L."/>
            <person name="Williams K.H."/>
            <person name="Hubbard S.S."/>
            <person name="Banfield J.F."/>
        </authorList>
    </citation>
    <scope>NUCLEOTIDE SEQUENCE [LARGE SCALE GENOMIC DNA]</scope>
</reference>
<gene>
    <name evidence="2" type="ORF">A2415_02480</name>
</gene>
<dbReference type="EMBL" id="MEWA01000004">
    <property type="protein sequence ID" value="OGC70593.1"/>
    <property type="molecule type" value="Genomic_DNA"/>
</dbReference>
<evidence type="ECO:0000313" key="3">
    <source>
        <dbReference type="Proteomes" id="UP000179113"/>
    </source>
</evidence>
<protein>
    <submittedName>
        <fullName evidence="2">Uncharacterized protein</fullName>
    </submittedName>
</protein>
<organism evidence="2 3">
    <name type="scientific">candidate division WWE3 bacterium RIFOXYC1_FULL_39_7</name>
    <dbReference type="NCBI Taxonomy" id="1802643"/>
    <lineage>
        <taxon>Bacteria</taxon>
        <taxon>Katanobacteria</taxon>
    </lineage>
</organism>
<name>A0A1F4WNZ9_UNCKA</name>
<evidence type="ECO:0000313" key="2">
    <source>
        <dbReference type="EMBL" id="OGC70593.1"/>
    </source>
</evidence>
<feature type="transmembrane region" description="Helical" evidence="1">
    <location>
        <begin position="81"/>
        <end position="97"/>
    </location>
</feature>
<evidence type="ECO:0000256" key="1">
    <source>
        <dbReference type="SAM" id="Phobius"/>
    </source>
</evidence>
<dbReference type="AlphaFoldDB" id="A0A1F4WNZ9"/>
<accession>A0A1F4WNZ9</accession>
<feature type="transmembrane region" description="Helical" evidence="1">
    <location>
        <begin position="103"/>
        <end position="131"/>
    </location>
</feature>
<sequence length="135" mass="14932">MKNFILSTAGAFFMMFLALTDFVAQIATASMTGHYLGNVLEAHVVHVLLGLTILVFAHGIKKDAEMWADTINFTFEFWSKSLLYSMILGVGYALYVIKGEELAYVISAGALFGVYALFPTIVAMKALIIILHRPY</sequence>